<dbReference type="EMBL" id="JARKIE010000017">
    <property type="protein sequence ID" value="KAJ7701427.1"/>
    <property type="molecule type" value="Genomic_DNA"/>
</dbReference>
<proteinExistence type="predicted"/>
<protein>
    <submittedName>
        <fullName evidence="1">Uncharacterized protein</fullName>
    </submittedName>
</protein>
<evidence type="ECO:0000313" key="1">
    <source>
        <dbReference type="EMBL" id="KAJ7701427.1"/>
    </source>
</evidence>
<organism evidence="1 2">
    <name type="scientific">Mycena rosella</name>
    <name type="common">Pink bonnet</name>
    <name type="synonym">Agaricus rosellus</name>
    <dbReference type="NCBI Taxonomy" id="1033263"/>
    <lineage>
        <taxon>Eukaryota</taxon>
        <taxon>Fungi</taxon>
        <taxon>Dikarya</taxon>
        <taxon>Basidiomycota</taxon>
        <taxon>Agaricomycotina</taxon>
        <taxon>Agaricomycetes</taxon>
        <taxon>Agaricomycetidae</taxon>
        <taxon>Agaricales</taxon>
        <taxon>Marasmiineae</taxon>
        <taxon>Mycenaceae</taxon>
        <taxon>Mycena</taxon>
    </lineage>
</organism>
<evidence type="ECO:0000313" key="2">
    <source>
        <dbReference type="Proteomes" id="UP001221757"/>
    </source>
</evidence>
<gene>
    <name evidence="1" type="ORF">B0H17DRAFT_1045387</name>
</gene>
<keyword evidence="2" id="KW-1185">Reference proteome</keyword>
<comment type="caution">
    <text evidence="1">The sequence shown here is derived from an EMBL/GenBank/DDBJ whole genome shotgun (WGS) entry which is preliminary data.</text>
</comment>
<dbReference type="Proteomes" id="UP001221757">
    <property type="component" value="Unassembled WGS sequence"/>
</dbReference>
<sequence>MHTTLYHPEQVFPVRFERETTLWIVDPDLGKSMMHRFQIFAGCFADTRPGLWKNNVKFPYSGGALVRFEFLPTVSRRLALRVLKITDPVTPRMNNYDGHVPAPGEGELVRVRVSPAELRQAQQGTVVDRSNNLVLWSLARKGSTPAMRVLLRES</sequence>
<accession>A0AAD7DWG8</accession>
<reference evidence="1" key="1">
    <citation type="submission" date="2023-03" db="EMBL/GenBank/DDBJ databases">
        <title>Massive genome expansion in bonnet fungi (Mycena s.s.) driven by repeated elements and novel gene families across ecological guilds.</title>
        <authorList>
            <consortium name="Lawrence Berkeley National Laboratory"/>
            <person name="Harder C.B."/>
            <person name="Miyauchi S."/>
            <person name="Viragh M."/>
            <person name="Kuo A."/>
            <person name="Thoen E."/>
            <person name="Andreopoulos B."/>
            <person name="Lu D."/>
            <person name="Skrede I."/>
            <person name="Drula E."/>
            <person name="Henrissat B."/>
            <person name="Morin E."/>
            <person name="Kohler A."/>
            <person name="Barry K."/>
            <person name="LaButti K."/>
            <person name="Morin E."/>
            <person name="Salamov A."/>
            <person name="Lipzen A."/>
            <person name="Mereny Z."/>
            <person name="Hegedus B."/>
            <person name="Baldrian P."/>
            <person name="Stursova M."/>
            <person name="Weitz H."/>
            <person name="Taylor A."/>
            <person name="Grigoriev I.V."/>
            <person name="Nagy L.G."/>
            <person name="Martin F."/>
            <person name="Kauserud H."/>
        </authorList>
    </citation>
    <scope>NUCLEOTIDE SEQUENCE</scope>
    <source>
        <strain evidence="1">CBHHK067</strain>
    </source>
</reference>
<name>A0AAD7DWG8_MYCRO</name>
<dbReference type="AlphaFoldDB" id="A0AAD7DWG8"/>